<organism evidence="2 3">
    <name type="scientific">Paenibacillus nuruki</name>
    <dbReference type="NCBI Taxonomy" id="1886670"/>
    <lineage>
        <taxon>Bacteria</taxon>
        <taxon>Bacillati</taxon>
        <taxon>Bacillota</taxon>
        <taxon>Bacilli</taxon>
        <taxon>Bacillales</taxon>
        <taxon>Paenibacillaceae</taxon>
        <taxon>Paenibacillus</taxon>
    </lineage>
</organism>
<sequence length="397" mass="46243">MDIRQLTLEDFDARAELGMYAFQYRKSTEELEKEKQDFKPERTWGLFAEEQLSAQLTLLPLQTYIHGQVFEMGGIAGVATWPEKRRQGLVAKLLEHTLQQMNEAGQSISFLHPFHFPFYRKFGWETYIEYRKYTIPTNKLPAKVHVEGTIKRGIRDLELLNAIYEKYAAHYNGTLVRDTERWERKLPSGDELFTAVYYNPKDQACGYLIYEIADQKMNIKELVYLDERSRQALWTYIANHDSMVTEVNLQAPINDALPYLLNDPRIEQQVVPYFMARIVNVKHFLEQYPFTVGKVESLSIRVNDSAAEWNNGIWDVLINDEGKAKVSRREALPEGLQQDLWDHSDIDTDIQALTVALIGYKRPLELCSWGKWTGKLEAVYILESRIPVATTHLMDFF</sequence>
<dbReference type="Pfam" id="PF17668">
    <property type="entry name" value="Acetyltransf_17"/>
    <property type="match status" value="1"/>
</dbReference>
<dbReference type="InterPro" id="IPR016181">
    <property type="entry name" value="Acyl_CoA_acyltransferase"/>
</dbReference>
<dbReference type="PANTHER" id="PTHR37817:SF1">
    <property type="entry name" value="N-ACETYLTRANSFERASE EIS"/>
    <property type="match status" value="1"/>
</dbReference>
<protein>
    <recommendedName>
        <fullName evidence="1">N-acetyltransferase domain-containing protein</fullName>
    </recommendedName>
</protein>
<dbReference type="Proteomes" id="UP000094578">
    <property type="component" value="Unassembled WGS sequence"/>
</dbReference>
<reference evidence="2 3" key="1">
    <citation type="submission" date="2016-08" db="EMBL/GenBank/DDBJ databases">
        <title>Genome sequencing of Paenibacillus sp. TI45-13ar, isolated from Korean traditional nuruk.</title>
        <authorList>
            <person name="Kim S.-J."/>
        </authorList>
    </citation>
    <scope>NUCLEOTIDE SEQUENCE [LARGE SCALE GENOMIC DNA]</scope>
    <source>
        <strain evidence="2 3">TI45-13ar</strain>
    </source>
</reference>
<dbReference type="SUPFAM" id="SSF55729">
    <property type="entry name" value="Acyl-CoA N-acyltransferases (Nat)"/>
    <property type="match status" value="1"/>
</dbReference>
<feature type="domain" description="N-acetyltransferase" evidence="1">
    <location>
        <begin position="1"/>
        <end position="147"/>
    </location>
</feature>
<keyword evidence="3" id="KW-1185">Reference proteome</keyword>
<dbReference type="AlphaFoldDB" id="A0A1E3L0E5"/>
<dbReference type="SUPFAM" id="SSF55718">
    <property type="entry name" value="SCP-like"/>
    <property type="match status" value="1"/>
</dbReference>
<dbReference type="PROSITE" id="PS51186">
    <property type="entry name" value="GNAT"/>
    <property type="match status" value="1"/>
</dbReference>
<dbReference type="InterPro" id="IPR025559">
    <property type="entry name" value="Eis_dom"/>
</dbReference>
<dbReference type="InterPro" id="IPR036527">
    <property type="entry name" value="SCP2_sterol-bd_dom_sf"/>
</dbReference>
<dbReference type="Gene3D" id="3.30.1050.10">
    <property type="entry name" value="SCP2 sterol-binding domain"/>
    <property type="match status" value="1"/>
</dbReference>
<dbReference type="EMBL" id="MDER01000068">
    <property type="protein sequence ID" value="ODP27071.1"/>
    <property type="molecule type" value="Genomic_DNA"/>
</dbReference>
<dbReference type="InterPro" id="IPR000182">
    <property type="entry name" value="GNAT_dom"/>
</dbReference>
<dbReference type="InterPro" id="IPR051554">
    <property type="entry name" value="Acetyltransferase_Eis"/>
</dbReference>
<dbReference type="CDD" id="cd04301">
    <property type="entry name" value="NAT_SF"/>
    <property type="match status" value="1"/>
</dbReference>
<accession>A0A1E3L0E5</accession>
<evidence type="ECO:0000259" key="1">
    <source>
        <dbReference type="PROSITE" id="PS51186"/>
    </source>
</evidence>
<dbReference type="PATRIC" id="fig|1886670.3.peg.3578"/>
<evidence type="ECO:0000313" key="3">
    <source>
        <dbReference type="Proteomes" id="UP000094578"/>
    </source>
</evidence>
<dbReference type="Pfam" id="PF13530">
    <property type="entry name" value="SCP2_2"/>
    <property type="match status" value="1"/>
</dbReference>
<proteinExistence type="predicted"/>
<dbReference type="GO" id="GO:0030649">
    <property type="term" value="P:aminoglycoside antibiotic catabolic process"/>
    <property type="evidence" value="ECO:0007669"/>
    <property type="project" value="TreeGrafter"/>
</dbReference>
<name>A0A1E3L0E5_9BACL</name>
<comment type="caution">
    <text evidence="2">The sequence shown here is derived from an EMBL/GenBank/DDBJ whole genome shotgun (WGS) entry which is preliminary data.</text>
</comment>
<gene>
    <name evidence="2" type="ORF">PTI45_03546</name>
</gene>
<dbReference type="Pfam" id="PF13527">
    <property type="entry name" value="Acetyltransf_9"/>
    <property type="match status" value="1"/>
</dbReference>
<dbReference type="Gene3D" id="3.40.630.30">
    <property type="match status" value="2"/>
</dbReference>
<dbReference type="STRING" id="1886670.PTI45_03546"/>
<dbReference type="InterPro" id="IPR041380">
    <property type="entry name" value="Acetyltransf_17"/>
</dbReference>
<dbReference type="GO" id="GO:0034069">
    <property type="term" value="F:aminoglycoside N-acetyltransferase activity"/>
    <property type="evidence" value="ECO:0007669"/>
    <property type="project" value="TreeGrafter"/>
</dbReference>
<dbReference type="RefSeq" id="WP_069328908.1">
    <property type="nucleotide sequence ID" value="NZ_MDER01000068.1"/>
</dbReference>
<dbReference type="PANTHER" id="PTHR37817">
    <property type="entry name" value="N-ACETYLTRANSFERASE EIS"/>
    <property type="match status" value="1"/>
</dbReference>
<evidence type="ECO:0000313" key="2">
    <source>
        <dbReference type="EMBL" id="ODP27071.1"/>
    </source>
</evidence>